<feature type="domain" description="Pyruvate carboxyltransferase" evidence="8">
    <location>
        <begin position="32"/>
        <end position="284"/>
    </location>
</feature>
<evidence type="ECO:0000256" key="2">
    <source>
        <dbReference type="ARBA" id="ARBA00006154"/>
    </source>
</evidence>
<dbReference type="PROSITE" id="PS50991">
    <property type="entry name" value="PYR_CT"/>
    <property type="match status" value="1"/>
</dbReference>
<dbReference type="EC" id="2.3.3.14" evidence="3"/>
<dbReference type="Pfam" id="PF00682">
    <property type="entry name" value="HMGL-like"/>
    <property type="match status" value="1"/>
</dbReference>
<evidence type="ECO:0000256" key="4">
    <source>
        <dbReference type="ARBA" id="ARBA00020735"/>
    </source>
</evidence>
<evidence type="ECO:0000259" key="8">
    <source>
        <dbReference type="PROSITE" id="PS50991"/>
    </source>
</evidence>
<keyword evidence="5 7" id="KW-0808">Transferase</keyword>
<dbReference type="AlphaFoldDB" id="A0AAW9RD11"/>
<comment type="caution">
    <text evidence="9">The sequence shown here is derived from an EMBL/GenBank/DDBJ whole genome shotgun (WGS) entry which is preliminary data.</text>
</comment>
<comment type="catalytic activity">
    <reaction evidence="6">
        <text>acetyl-CoA + 2-oxoglutarate + H2O = (2R)-homocitrate + CoA + H(+)</text>
        <dbReference type="Rhea" id="RHEA:12929"/>
        <dbReference type="ChEBI" id="CHEBI:15377"/>
        <dbReference type="ChEBI" id="CHEBI:15378"/>
        <dbReference type="ChEBI" id="CHEBI:16810"/>
        <dbReference type="ChEBI" id="CHEBI:57287"/>
        <dbReference type="ChEBI" id="CHEBI:57288"/>
        <dbReference type="ChEBI" id="CHEBI:58884"/>
        <dbReference type="EC" id="2.3.3.14"/>
    </reaction>
</comment>
<dbReference type="InterPro" id="IPR013785">
    <property type="entry name" value="Aldolase_TIM"/>
</dbReference>
<dbReference type="InterPro" id="IPR002034">
    <property type="entry name" value="AIPM/Hcit_synth_CS"/>
</dbReference>
<reference evidence="9 10" key="1">
    <citation type="submission" date="2024-02" db="EMBL/GenBank/DDBJ databases">
        <title>A novel Wenzhouxiangellaceae bacterium, isolated from coastal sediments.</title>
        <authorList>
            <person name="Du Z.-J."/>
            <person name="Ye Y.-Q."/>
            <person name="Zhang X.-Y."/>
        </authorList>
    </citation>
    <scope>NUCLEOTIDE SEQUENCE [LARGE SCALE GENOMIC DNA]</scope>
    <source>
        <strain evidence="9 10">CH-27</strain>
    </source>
</reference>
<evidence type="ECO:0000313" key="10">
    <source>
        <dbReference type="Proteomes" id="UP001359886"/>
    </source>
</evidence>
<proteinExistence type="inferred from homology"/>
<keyword evidence="10" id="KW-1185">Reference proteome</keyword>
<dbReference type="Gene3D" id="1.10.238.260">
    <property type="match status" value="1"/>
</dbReference>
<dbReference type="InterPro" id="IPR000891">
    <property type="entry name" value="PYR_CT"/>
</dbReference>
<dbReference type="PROSITE" id="PS00816">
    <property type="entry name" value="AIPM_HOMOCIT_SYNTH_2"/>
    <property type="match status" value="1"/>
</dbReference>
<evidence type="ECO:0000256" key="7">
    <source>
        <dbReference type="RuleBase" id="RU003523"/>
    </source>
</evidence>
<comment type="similarity">
    <text evidence="2 7">Belongs to the alpha-IPM synthase/homocitrate synthase family.</text>
</comment>
<dbReference type="SUPFAM" id="SSF51569">
    <property type="entry name" value="Aldolase"/>
    <property type="match status" value="1"/>
</dbReference>
<name>A0AAW9RD11_9GAMM</name>
<organism evidence="9 10">
    <name type="scientific">Elongatibacter sediminis</name>
    <dbReference type="NCBI Taxonomy" id="3119006"/>
    <lineage>
        <taxon>Bacteria</taxon>
        <taxon>Pseudomonadati</taxon>
        <taxon>Pseudomonadota</taxon>
        <taxon>Gammaproteobacteria</taxon>
        <taxon>Chromatiales</taxon>
        <taxon>Wenzhouxiangellaceae</taxon>
        <taxon>Elongatibacter</taxon>
    </lineage>
</organism>
<dbReference type="Proteomes" id="UP001359886">
    <property type="component" value="Unassembled WGS sequence"/>
</dbReference>
<dbReference type="PANTHER" id="PTHR42880:SF1">
    <property type="entry name" value="ISOPROPYLMALATE_HOMOCITRATE_CITRAMALATE SYNTHASE FAMILY PROTEIN"/>
    <property type="match status" value="1"/>
</dbReference>
<dbReference type="GO" id="GO:0004410">
    <property type="term" value="F:homocitrate synthase activity"/>
    <property type="evidence" value="ECO:0007669"/>
    <property type="project" value="UniProtKB-EC"/>
</dbReference>
<dbReference type="GO" id="GO:0019752">
    <property type="term" value="P:carboxylic acid metabolic process"/>
    <property type="evidence" value="ECO:0007669"/>
    <property type="project" value="InterPro"/>
</dbReference>
<dbReference type="Gene3D" id="3.20.20.70">
    <property type="entry name" value="Aldolase class I"/>
    <property type="match status" value="1"/>
</dbReference>
<protein>
    <recommendedName>
        <fullName evidence="4">Homocitrate synthase</fullName>
        <ecNumber evidence="3">2.3.3.14</ecNumber>
    </recommendedName>
</protein>
<evidence type="ECO:0000256" key="1">
    <source>
        <dbReference type="ARBA" id="ARBA00003050"/>
    </source>
</evidence>
<evidence type="ECO:0000256" key="3">
    <source>
        <dbReference type="ARBA" id="ARBA00012974"/>
    </source>
</evidence>
<evidence type="ECO:0000313" key="9">
    <source>
        <dbReference type="EMBL" id="MEJ8569755.1"/>
    </source>
</evidence>
<gene>
    <name evidence="9" type="ORF">V3330_19155</name>
</gene>
<dbReference type="InterPro" id="IPR054691">
    <property type="entry name" value="LeuA/HCS_post-cat"/>
</dbReference>
<sequence length="401" mass="43662">MSTTTIRDDQIWISPLNDDEAVQGGFDRSRTVRFYDTTLRDGEQAIGVVLNPDNKFEIARKLDELGVGRIESGFPRVSAEDTEAVRRIMDAGLNAEIWGFSRCVIADLDAHVELGTQQVLIEISTSESKMKAYGFTRESVMEKVGNAVRHARDNDMRVNFFAVDATRSDQAFLKDVYAHALEQGAEEISVVDTIGAMAPEAVERMVRDIATHVGQDIPIHWHGHNDFGLATASAIAAVRGGATWIQGTVNGMGERAGNADICEVALALSCLYKVPVEMNLAKAREASRVVAKAGGYTVDGWKPVVGENLFTRESGAVASQFHSPEAIEPYSADIVAAERRIVLGKKSGLDSIRLKAKELGIDIPDDQVPAILAEVKALGVRNERLVTDQEFRQIAEKALAA</sequence>
<dbReference type="PANTHER" id="PTHR42880">
    <property type="entry name" value="HOMOCITRATE SYNTHASE"/>
    <property type="match status" value="1"/>
</dbReference>
<evidence type="ECO:0000256" key="6">
    <source>
        <dbReference type="ARBA" id="ARBA00048019"/>
    </source>
</evidence>
<dbReference type="PROSITE" id="PS00815">
    <property type="entry name" value="AIPM_HOMOCIT_SYNTH_1"/>
    <property type="match status" value="1"/>
</dbReference>
<dbReference type="EMBL" id="JAZHOG010000018">
    <property type="protein sequence ID" value="MEJ8569755.1"/>
    <property type="molecule type" value="Genomic_DNA"/>
</dbReference>
<comment type="function">
    <text evidence="1">This protein is a Fe-Mo-cofactor biosynthetic component.</text>
</comment>
<dbReference type="RefSeq" id="WP_354697082.1">
    <property type="nucleotide sequence ID" value="NZ_JAZHOG010000018.1"/>
</dbReference>
<accession>A0AAW9RD11</accession>
<dbReference type="Pfam" id="PF22617">
    <property type="entry name" value="HCS_D2"/>
    <property type="match status" value="1"/>
</dbReference>
<evidence type="ECO:0000256" key="5">
    <source>
        <dbReference type="ARBA" id="ARBA00022679"/>
    </source>
</evidence>